<protein>
    <submittedName>
        <fullName evidence="1">SFRICE_027881</fullName>
    </submittedName>
</protein>
<proteinExistence type="predicted"/>
<dbReference type="AlphaFoldDB" id="A0A2H1WRX3"/>
<sequence>MRVIVLPSGTPFYIVTPLILEGEGTGAHSGTKCHCRIYTHFSQFMSEVPCNRGLRSTTEKFSKGTPLRGGKIFQWLLPSWARREGVYFWLKTNPFLLLLFESEPRWGPVGLMPDPELRTT</sequence>
<reference evidence="1" key="1">
    <citation type="submission" date="2016-07" db="EMBL/GenBank/DDBJ databases">
        <authorList>
            <person name="Bretaudeau A."/>
        </authorList>
    </citation>
    <scope>NUCLEOTIDE SEQUENCE</scope>
    <source>
        <strain evidence="1">Rice</strain>
        <tissue evidence="1">Whole body</tissue>
    </source>
</reference>
<name>A0A2H1WRX3_SPOFR</name>
<gene>
    <name evidence="1" type="ORF">SFRICE_027881</name>
</gene>
<organism evidence="1">
    <name type="scientific">Spodoptera frugiperda</name>
    <name type="common">Fall armyworm</name>
    <dbReference type="NCBI Taxonomy" id="7108"/>
    <lineage>
        <taxon>Eukaryota</taxon>
        <taxon>Metazoa</taxon>
        <taxon>Ecdysozoa</taxon>
        <taxon>Arthropoda</taxon>
        <taxon>Hexapoda</taxon>
        <taxon>Insecta</taxon>
        <taxon>Pterygota</taxon>
        <taxon>Neoptera</taxon>
        <taxon>Endopterygota</taxon>
        <taxon>Lepidoptera</taxon>
        <taxon>Glossata</taxon>
        <taxon>Ditrysia</taxon>
        <taxon>Noctuoidea</taxon>
        <taxon>Noctuidae</taxon>
        <taxon>Amphipyrinae</taxon>
        <taxon>Spodoptera</taxon>
    </lineage>
</organism>
<dbReference type="EMBL" id="ODYU01010600">
    <property type="protein sequence ID" value="SOQ55820.1"/>
    <property type="molecule type" value="Genomic_DNA"/>
</dbReference>
<evidence type="ECO:0000313" key="1">
    <source>
        <dbReference type="EMBL" id="SOQ55820.1"/>
    </source>
</evidence>
<accession>A0A2H1WRX3</accession>